<sequence>MANEIIDYREYEPDGSERMLAMLLYVLSFPAPILAPLIIWLVKRDDSDFIDYHGKEYFNFLISFFIYGLVASVTMIILIGFLLAPLVGLLAIIFTILAAIKAYQGEEYRIPLTIKFLR</sequence>
<keyword evidence="2 5" id="KW-0812">Transmembrane</keyword>
<evidence type="ECO:0000313" key="7">
    <source>
        <dbReference type="EMBL" id="PAF25099.1"/>
    </source>
</evidence>
<evidence type="ECO:0000256" key="5">
    <source>
        <dbReference type="SAM" id="Phobius"/>
    </source>
</evidence>
<dbReference type="Pfam" id="PF09685">
    <property type="entry name" value="MamF_MmsF"/>
    <property type="match status" value="1"/>
</dbReference>
<evidence type="ECO:0000256" key="4">
    <source>
        <dbReference type="ARBA" id="ARBA00023136"/>
    </source>
</evidence>
<name>A0A268P238_SHOCL</name>
<evidence type="ECO:0000256" key="3">
    <source>
        <dbReference type="ARBA" id="ARBA00022989"/>
    </source>
</evidence>
<dbReference type="Proteomes" id="UP000216133">
    <property type="component" value="Unassembled WGS sequence"/>
</dbReference>
<keyword evidence="4 5" id="KW-0472">Membrane</keyword>
<protein>
    <submittedName>
        <fullName evidence="6">DUF4870 domain-containing protein</fullName>
    </submittedName>
</protein>
<gene>
    <name evidence="7" type="ORF">CHH61_15295</name>
    <name evidence="6" type="ORF">CHH72_05700</name>
</gene>
<evidence type="ECO:0000313" key="6">
    <source>
        <dbReference type="EMBL" id="PAE89748.1"/>
    </source>
</evidence>
<comment type="subcellular location">
    <subcellularLocation>
        <location evidence="1">Membrane</location>
        <topology evidence="1">Multi-pass membrane protein</topology>
    </subcellularLocation>
</comment>
<dbReference type="AlphaFoldDB" id="A0A268P238"/>
<evidence type="ECO:0000313" key="8">
    <source>
        <dbReference type="Proteomes" id="UP000216133"/>
    </source>
</evidence>
<evidence type="ECO:0000256" key="1">
    <source>
        <dbReference type="ARBA" id="ARBA00004141"/>
    </source>
</evidence>
<dbReference type="InterPro" id="IPR019109">
    <property type="entry name" value="MamF_MmsF"/>
</dbReference>
<feature type="transmembrane region" description="Helical" evidence="5">
    <location>
        <begin position="76"/>
        <end position="100"/>
    </location>
</feature>
<accession>A0A268P238</accession>
<dbReference type="OMA" id="LIVWLMK"/>
<evidence type="ECO:0000313" key="9">
    <source>
        <dbReference type="Proteomes" id="UP000216207"/>
    </source>
</evidence>
<dbReference type="RefSeq" id="WP_011247870.1">
    <property type="nucleotide sequence ID" value="NZ_BOQQ01000002.1"/>
</dbReference>
<proteinExistence type="predicted"/>
<dbReference type="EMBL" id="NPCC01000006">
    <property type="protein sequence ID" value="PAE89748.1"/>
    <property type="molecule type" value="Genomic_DNA"/>
</dbReference>
<dbReference type="EMBL" id="NPBS01000080">
    <property type="protein sequence ID" value="PAF25099.1"/>
    <property type="molecule type" value="Genomic_DNA"/>
</dbReference>
<keyword evidence="3 5" id="KW-1133">Transmembrane helix</keyword>
<feature type="transmembrane region" description="Helical" evidence="5">
    <location>
        <begin position="54"/>
        <end position="70"/>
    </location>
</feature>
<evidence type="ECO:0000256" key="2">
    <source>
        <dbReference type="ARBA" id="ARBA00022692"/>
    </source>
</evidence>
<reference evidence="8 9" key="1">
    <citation type="submission" date="2017-07" db="EMBL/GenBank/DDBJ databases">
        <title>Isolation and whole genome analysis of endospore-forming bacteria from heroin.</title>
        <authorList>
            <person name="Kalinowski J."/>
            <person name="Ahrens B."/>
            <person name="Al-Dilaimi A."/>
            <person name="Winkler A."/>
            <person name="Wibberg D."/>
            <person name="Schleenbecker U."/>
            <person name="Ruckert C."/>
            <person name="Wolfel R."/>
            <person name="Grass G."/>
        </authorList>
    </citation>
    <scope>NUCLEOTIDE SEQUENCE [LARGE SCALE GENOMIC DNA]</scope>
    <source>
        <strain evidence="7 8">7523-2</strain>
        <strain evidence="6 9">7539</strain>
    </source>
</reference>
<organism evidence="6 9">
    <name type="scientific">Shouchella clausii</name>
    <name type="common">Alkalihalobacillus clausii</name>
    <dbReference type="NCBI Taxonomy" id="79880"/>
    <lineage>
        <taxon>Bacteria</taxon>
        <taxon>Bacillati</taxon>
        <taxon>Bacillota</taxon>
        <taxon>Bacilli</taxon>
        <taxon>Bacillales</taxon>
        <taxon>Bacillaceae</taxon>
        <taxon>Shouchella</taxon>
    </lineage>
</organism>
<feature type="transmembrane region" description="Helical" evidence="5">
    <location>
        <begin position="20"/>
        <end position="42"/>
    </location>
</feature>
<dbReference type="Proteomes" id="UP000216207">
    <property type="component" value="Unassembled WGS sequence"/>
</dbReference>
<comment type="caution">
    <text evidence="6">The sequence shown here is derived from an EMBL/GenBank/DDBJ whole genome shotgun (WGS) entry which is preliminary data.</text>
</comment>